<dbReference type="InterPro" id="IPR001789">
    <property type="entry name" value="Sig_transdc_resp-reg_receiver"/>
</dbReference>
<dbReference type="InterPro" id="IPR036097">
    <property type="entry name" value="HisK_dim/P_sf"/>
</dbReference>
<evidence type="ECO:0000256" key="3">
    <source>
        <dbReference type="ARBA" id="ARBA00022553"/>
    </source>
</evidence>
<dbReference type="FunFam" id="3.30.565.10:FF:000010">
    <property type="entry name" value="Sensor histidine kinase RcsC"/>
    <property type="match status" value="1"/>
</dbReference>
<dbReference type="Pfam" id="PF02518">
    <property type="entry name" value="HATPase_c"/>
    <property type="match status" value="1"/>
</dbReference>
<dbReference type="SMART" id="SM00387">
    <property type="entry name" value="HATPase_c"/>
    <property type="match status" value="1"/>
</dbReference>
<dbReference type="GO" id="GO:0000155">
    <property type="term" value="F:phosphorelay sensor kinase activity"/>
    <property type="evidence" value="ECO:0007669"/>
    <property type="project" value="InterPro"/>
</dbReference>
<dbReference type="InterPro" id="IPR005467">
    <property type="entry name" value="His_kinase_dom"/>
</dbReference>
<dbReference type="SUPFAM" id="SSF55874">
    <property type="entry name" value="ATPase domain of HSP90 chaperone/DNA topoisomerase II/histidine kinase"/>
    <property type="match status" value="1"/>
</dbReference>
<dbReference type="InterPro" id="IPR003661">
    <property type="entry name" value="HisK_dim/P_dom"/>
</dbReference>
<dbReference type="PROSITE" id="PS50109">
    <property type="entry name" value="HIS_KIN"/>
    <property type="match status" value="1"/>
</dbReference>
<comment type="catalytic activity">
    <reaction evidence="1">
        <text>ATP + protein L-histidine = ADP + protein N-phospho-L-histidine.</text>
        <dbReference type="EC" id="2.7.13.3"/>
    </reaction>
</comment>
<dbReference type="SUPFAM" id="SSF52172">
    <property type="entry name" value="CheY-like"/>
    <property type="match status" value="1"/>
</dbReference>
<dbReference type="SMART" id="SM00388">
    <property type="entry name" value="HisKA"/>
    <property type="match status" value="1"/>
</dbReference>
<keyword evidence="4" id="KW-0902">Two-component regulatory system</keyword>
<dbReference type="PROSITE" id="PS50110">
    <property type="entry name" value="RESPONSE_REGULATORY"/>
    <property type="match status" value="1"/>
</dbReference>
<evidence type="ECO:0000256" key="4">
    <source>
        <dbReference type="ARBA" id="ARBA00023012"/>
    </source>
</evidence>
<dbReference type="PRINTS" id="PR00344">
    <property type="entry name" value="BCTRLSENSOR"/>
</dbReference>
<dbReference type="RefSeq" id="WP_153356805.1">
    <property type="nucleotide sequence ID" value="NZ_CP181271.1"/>
</dbReference>
<dbReference type="PANTHER" id="PTHR45339:SF1">
    <property type="entry name" value="HYBRID SIGNAL TRANSDUCTION HISTIDINE KINASE J"/>
    <property type="match status" value="1"/>
</dbReference>
<keyword evidence="3" id="KW-0597">Phosphoprotein</keyword>
<comment type="caution">
    <text evidence="6">The sequence shown here is derived from an EMBL/GenBank/DDBJ whole genome shotgun (WGS) entry which is preliminary data.</text>
</comment>
<sequence length="791" mass="86654">MRYLLIMMLGWLPMLVGAAEFDETTQSLPLGRVMQVFEDVGGQATLSDVIANPGLFKLHTKDTLNAGYSRSAFWLKIDLRYLPKDPTAHRTWLMELAYPPLDNIDLYLADAAGNYYLAERTGDALPFGSRQIKENNYLFELNFSPGQSQTVYLRLASEGSIQAPLTLWSAQAYLEEQPQRIYVLGLIYGVLLGMLVYNLFIYISVRDTSYLYYIVYMASFGLYQLAVNGAAVQYFWPNNPWWANASVPFLIGSAALFGCQFARSFLQIGSQSRWLDRALILLMGLGALVMLLSLVTSYAVALRLATALALAFIVVIFVAGVVAWARGLRVARYFVIAWSAFLLGGLVNTLMVLGYLPNVFLTMYASQIGSAVEGCLLSLALADRINAMRDLHARTLQETGQKLAAMNQQLARTNQLKDEFLSTVTHELRTPMNGVIGSLELIKTLDMGAELELYTQTAEGSARQMMGMVNGILSLTELQAGRLTAELQPFSLGELLKGLSAEFAPQARSKGLSFSYDIAHGLPDHWVGDEAKIRQCLECLLDNAIKFTCEGGVILRVTGNAIDEARWSMAFNVIDSGIGFVHQERAELYQHFFQVDGSMTRNYGGLGIGLAICRRLVELMGGQLTHHSLPRQGSQFQVSLELEALAPATQSTILNLKKSPMECAVLLVEDHDVGAPDLYGMLLALGYRVHCADSGQAAIDLLRRERVDAVLLGCPLARITATSKDTQLLTLAVCLQLPVLAVFESAAEAQAGRGQVDAITDALIKPLGIDDVQHALAQRLLVVGEGKSAGS</sequence>
<comment type="caution">
    <text evidence="5">Lacks conserved residue(s) required for the propagation of feature annotation.</text>
</comment>
<dbReference type="AlphaFoldDB" id="A0A6A7ZAD5"/>
<dbReference type="InterPro" id="IPR003594">
    <property type="entry name" value="HATPase_dom"/>
</dbReference>
<dbReference type="CDD" id="cd16922">
    <property type="entry name" value="HATPase_EvgS-ArcB-TorS-like"/>
    <property type="match status" value="1"/>
</dbReference>
<dbReference type="Gene3D" id="1.10.287.130">
    <property type="match status" value="1"/>
</dbReference>
<dbReference type="PANTHER" id="PTHR45339">
    <property type="entry name" value="HYBRID SIGNAL TRANSDUCTION HISTIDINE KINASE J"/>
    <property type="match status" value="1"/>
</dbReference>
<dbReference type="Gene3D" id="2.60.40.2380">
    <property type="match status" value="1"/>
</dbReference>
<dbReference type="Gene3D" id="3.30.565.10">
    <property type="entry name" value="Histidine kinase-like ATPase, C-terminal domain"/>
    <property type="match status" value="1"/>
</dbReference>
<name>A0A6A7ZAD5_9PSED</name>
<proteinExistence type="predicted"/>
<dbReference type="Pfam" id="PF07696">
    <property type="entry name" value="7TMR-DISMED2"/>
    <property type="match status" value="1"/>
</dbReference>
<dbReference type="Pfam" id="PF07695">
    <property type="entry name" value="7TMR-DISM_7TM"/>
    <property type="match status" value="1"/>
</dbReference>
<dbReference type="EC" id="2.7.13.3" evidence="2"/>
<organism evidence="6 7">
    <name type="scientific">Pseudomonas helleri</name>
    <dbReference type="NCBI Taxonomy" id="1608996"/>
    <lineage>
        <taxon>Bacteria</taxon>
        <taxon>Pseudomonadati</taxon>
        <taxon>Pseudomonadota</taxon>
        <taxon>Gammaproteobacteria</taxon>
        <taxon>Pseudomonadales</taxon>
        <taxon>Pseudomonadaceae</taxon>
        <taxon>Pseudomonas</taxon>
    </lineage>
</organism>
<evidence type="ECO:0000256" key="1">
    <source>
        <dbReference type="ARBA" id="ARBA00000085"/>
    </source>
</evidence>
<dbReference type="Pfam" id="PF00512">
    <property type="entry name" value="HisKA"/>
    <property type="match status" value="1"/>
</dbReference>
<dbReference type="SUPFAM" id="SSF47384">
    <property type="entry name" value="Homodimeric domain of signal transducing histidine kinase"/>
    <property type="match status" value="1"/>
</dbReference>
<dbReference type="CDD" id="cd00082">
    <property type="entry name" value="HisKA"/>
    <property type="match status" value="1"/>
</dbReference>
<accession>A0A6A7ZAD5</accession>
<dbReference type="InterPro" id="IPR036890">
    <property type="entry name" value="HATPase_C_sf"/>
</dbReference>
<evidence type="ECO:0000313" key="7">
    <source>
        <dbReference type="Proteomes" id="UP000466863"/>
    </source>
</evidence>
<dbReference type="InterPro" id="IPR004358">
    <property type="entry name" value="Sig_transdc_His_kin-like_C"/>
</dbReference>
<reference evidence="6 7" key="1">
    <citation type="submission" date="2019-10" db="EMBL/GenBank/DDBJ databases">
        <title>Evaluation of single-gene subtyping targets for Pseudomonas.</title>
        <authorList>
            <person name="Reichler S.J."/>
            <person name="Orsi R.H."/>
            <person name="Wiedmann M."/>
            <person name="Martin N.H."/>
            <person name="Murphy S.I."/>
        </authorList>
    </citation>
    <scope>NUCLEOTIDE SEQUENCE [LARGE SCALE GENOMIC DNA]</scope>
    <source>
        <strain evidence="6 7">FSL R10-1876</strain>
    </source>
</reference>
<evidence type="ECO:0000256" key="2">
    <source>
        <dbReference type="ARBA" id="ARBA00012438"/>
    </source>
</evidence>
<gene>
    <name evidence="6" type="ORF">GHO28_18165</name>
</gene>
<dbReference type="InterPro" id="IPR011623">
    <property type="entry name" value="7TMR_DISM_rcpt_extracell_dom1"/>
</dbReference>
<dbReference type="Proteomes" id="UP000466863">
    <property type="component" value="Unassembled WGS sequence"/>
</dbReference>
<evidence type="ECO:0000256" key="5">
    <source>
        <dbReference type="PROSITE-ProRule" id="PRU00169"/>
    </source>
</evidence>
<dbReference type="Gene3D" id="3.40.50.2300">
    <property type="match status" value="1"/>
</dbReference>
<dbReference type="InterPro" id="IPR011622">
    <property type="entry name" value="7TMR_DISM_rcpt_extracell_dom2"/>
</dbReference>
<evidence type="ECO:0000313" key="6">
    <source>
        <dbReference type="EMBL" id="MQU44421.1"/>
    </source>
</evidence>
<dbReference type="InterPro" id="IPR011006">
    <property type="entry name" value="CheY-like_superfamily"/>
</dbReference>
<dbReference type="EMBL" id="WIVV01000094">
    <property type="protein sequence ID" value="MQU44421.1"/>
    <property type="molecule type" value="Genomic_DNA"/>
</dbReference>
<protein>
    <recommendedName>
        <fullName evidence="2">histidine kinase</fullName>
        <ecNumber evidence="2">2.7.13.3</ecNumber>
    </recommendedName>
</protein>